<accession>A0ABR2W5I8</accession>
<feature type="signal peptide" evidence="2">
    <location>
        <begin position="1"/>
        <end position="19"/>
    </location>
</feature>
<keyword evidence="5" id="KW-1185">Reference proteome</keyword>
<proteinExistence type="predicted"/>
<dbReference type="Pfam" id="PF24855">
    <property type="entry name" value="DUF7729"/>
    <property type="match status" value="1"/>
</dbReference>
<feature type="region of interest" description="Disordered" evidence="1">
    <location>
        <begin position="151"/>
        <end position="171"/>
    </location>
</feature>
<dbReference type="InterPro" id="IPR056146">
    <property type="entry name" value="DUF7729"/>
</dbReference>
<protein>
    <recommendedName>
        <fullName evidence="3">DUF7729 domain-containing protein</fullName>
    </recommendedName>
</protein>
<dbReference type="Proteomes" id="UP001479436">
    <property type="component" value="Unassembled WGS sequence"/>
</dbReference>
<reference evidence="4 5" key="1">
    <citation type="submission" date="2023-04" db="EMBL/GenBank/DDBJ databases">
        <title>Genome of Basidiobolus ranarum AG-B5.</title>
        <authorList>
            <person name="Stajich J.E."/>
            <person name="Carter-House D."/>
            <person name="Gryganskyi A."/>
        </authorList>
    </citation>
    <scope>NUCLEOTIDE SEQUENCE [LARGE SCALE GENOMIC DNA]</scope>
    <source>
        <strain evidence="4 5">AG-B5</strain>
    </source>
</reference>
<organism evidence="4 5">
    <name type="scientific">Basidiobolus ranarum</name>
    <dbReference type="NCBI Taxonomy" id="34480"/>
    <lineage>
        <taxon>Eukaryota</taxon>
        <taxon>Fungi</taxon>
        <taxon>Fungi incertae sedis</taxon>
        <taxon>Zoopagomycota</taxon>
        <taxon>Entomophthoromycotina</taxon>
        <taxon>Basidiobolomycetes</taxon>
        <taxon>Basidiobolales</taxon>
        <taxon>Basidiobolaceae</taxon>
        <taxon>Basidiobolus</taxon>
    </lineage>
</organism>
<evidence type="ECO:0000259" key="3">
    <source>
        <dbReference type="Pfam" id="PF24855"/>
    </source>
</evidence>
<feature type="compositionally biased region" description="Polar residues" evidence="1">
    <location>
        <begin position="151"/>
        <end position="162"/>
    </location>
</feature>
<gene>
    <name evidence="4" type="ORF">K7432_003878</name>
</gene>
<evidence type="ECO:0000313" key="4">
    <source>
        <dbReference type="EMBL" id="KAK9720814.1"/>
    </source>
</evidence>
<dbReference type="EMBL" id="JASJQH010007000">
    <property type="protein sequence ID" value="KAK9720814.1"/>
    <property type="molecule type" value="Genomic_DNA"/>
</dbReference>
<sequence length="212" mass="22912">MRFFTLTSIITSSLTLASAAPINPPSNGNIPLPSFKCLQVGLGVMLSNQDQGCLAASKVVPLLKQIRQNPGASQQQMSEVVDDICNAPVCTPDFLSQLQNDIQASCQGEDAQNPYVQAATALIRDYVPARDMLCLKDPSSNQYCSVEEGQLQLQSNPTTDPGSMTPPMPTKETCASNCGQGWLTMYNKYLPQHPDIGEWPFVSQLPTVCQAS</sequence>
<evidence type="ECO:0000256" key="2">
    <source>
        <dbReference type="SAM" id="SignalP"/>
    </source>
</evidence>
<feature type="chain" id="PRO_5045870446" description="DUF7729 domain-containing protein" evidence="2">
    <location>
        <begin position="20"/>
        <end position="212"/>
    </location>
</feature>
<keyword evidence="2" id="KW-0732">Signal</keyword>
<feature type="domain" description="DUF7729" evidence="3">
    <location>
        <begin position="72"/>
        <end position="190"/>
    </location>
</feature>
<name>A0ABR2W5I8_9FUNG</name>
<evidence type="ECO:0000256" key="1">
    <source>
        <dbReference type="SAM" id="MobiDB-lite"/>
    </source>
</evidence>
<comment type="caution">
    <text evidence="4">The sequence shown here is derived from an EMBL/GenBank/DDBJ whole genome shotgun (WGS) entry which is preliminary data.</text>
</comment>
<evidence type="ECO:0000313" key="5">
    <source>
        <dbReference type="Proteomes" id="UP001479436"/>
    </source>
</evidence>